<gene>
    <name evidence="4" type="primary">metB</name>
    <name evidence="4" type="ORF">ACFOEE_16635</name>
</gene>
<dbReference type="InterPro" id="IPR054542">
    <property type="entry name" value="Cys_met_metab_PP"/>
</dbReference>
<dbReference type="GO" id="GO:0003962">
    <property type="term" value="F:cystathionine gamma-synthase activity"/>
    <property type="evidence" value="ECO:0007669"/>
    <property type="project" value="UniProtKB-EC"/>
</dbReference>
<dbReference type="PANTHER" id="PTHR11808">
    <property type="entry name" value="TRANS-SULFURATION ENZYME FAMILY MEMBER"/>
    <property type="match status" value="1"/>
</dbReference>
<dbReference type="CDD" id="cd00614">
    <property type="entry name" value="CGS_like"/>
    <property type="match status" value="1"/>
</dbReference>
<dbReference type="Proteomes" id="UP001595453">
    <property type="component" value="Unassembled WGS sequence"/>
</dbReference>
<dbReference type="Gene3D" id="3.40.640.10">
    <property type="entry name" value="Type I PLP-dependent aspartate aminotransferase-like (Major domain)"/>
    <property type="match status" value="1"/>
</dbReference>
<keyword evidence="5" id="KW-1185">Reference proteome</keyword>
<comment type="similarity">
    <text evidence="3">Belongs to the trans-sulfuration enzymes family.</text>
</comment>
<accession>A0ABV7CN80</accession>
<dbReference type="NCBIfam" id="TIGR02080">
    <property type="entry name" value="O_succ_thio_ly"/>
    <property type="match status" value="1"/>
</dbReference>
<dbReference type="EC" id="2.5.1.48" evidence="4"/>
<comment type="caution">
    <text evidence="4">The sequence shown here is derived from an EMBL/GenBank/DDBJ whole genome shotgun (WGS) entry which is preliminary data.</text>
</comment>
<keyword evidence="2 3" id="KW-0663">Pyridoxal phosphate</keyword>
<dbReference type="EMBL" id="JBHRSD010000031">
    <property type="protein sequence ID" value="MFC3034134.1"/>
    <property type="molecule type" value="Genomic_DNA"/>
</dbReference>
<protein>
    <submittedName>
        <fullName evidence="4">Cystathionine gamma-synthase</fullName>
        <ecNumber evidence="4">2.5.1.48</ecNumber>
    </submittedName>
</protein>
<comment type="cofactor">
    <cofactor evidence="1 3">
        <name>pyridoxal 5'-phosphate</name>
        <dbReference type="ChEBI" id="CHEBI:597326"/>
    </cofactor>
</comment>
<dbReference type="InterPro" id="IPR000277">
    <property type="entry name" value="Cys/Met-Metab_PyrdxlP-dep_enz"/>
</dbReference>
<keyword evidence="4" id="KW-0808">Transferase</keyword>
<dbReference type="InterPro" id="IPR015422">
    <property type="entry name" value="PyrdxlP-dep_Trfase_small"/>
</dbReference>
<dbReference type="PROSITE" id="PS00868">
    <property type="entry name" value="CYS_MET_METAB_PP"/>
    <property type="match status" value="1"/>
</dbReference>
<dbReference type="PIRSF" id="PIRSF001434">
    <property type="entry name" value="CGS"/>
    <property type="match status" value="1"/>
</dbReference>
<proteinExistence type="inferred from homology"/>
<dbReference type="Pfam" id="PF01053">
    <property type="entry name" value="Cys_Met_Meta_PP"/>
    <property type="match status" value="1"/>
</dbReference>
<name>A0ABV7CN80_9GAMM</name>
<organism evidence="4 5">
    <name type="scientific">Pseudoalteromonas fenneropenaei</name>
    <dbReference type="NCBI Taxonomy" id="1737459"/>
    <lineage>
        <taxon>Bacteria</taxon>
        <taxon>Pseudomonadati</taxon>
        <taxon>Pseudomonadota</taxon>
        <taxon>Gammaproteobacteria</taxon>
        <taxon>Alteromonadales</taxon>
        <taxon>Pseudoalteromonadaceae</taxon>
        <taxon>Pseudoalteromonas</taxon>
    </lineage>
</organism>
<dbReference type="SUPFAM" id="SSF53383">
    <property type="entry name" value="PLP-dependent transferases"/>
    <property type="match status" value="1"/>
</dbReference>
<dbReference type="InterPro" id="IPR011821">
    <property type="entry name" value="O_succ_thio_ly"/>
</dbReference>
<evidence type="ECO:0000313" key="4">
    <source>
        <dbReference type="EMBL" id="MFC3034134.1"/>
    </source>
</evidence>
<sequence length="423" mass="45307">MSQCNKATITVRNGIEADKHHGAVVPPLYLSTTYSFADFNVKRQYDYGRSGNPNRDILADTLAQLEGGAKGIITATGMAAVHLVTQLLSHDDTLVIPHDCYGGSYRLFTSLAKRGLLRLQVVDLTKPENYAAVIAAKPKLIWIETPSNPILRLTDIKAMVTLAKECGALLAADNTFLSPGLQNPLQFGVDIVVHSTTKYINGHSDVVGGAVIAKSKELGEELAWWANNIGITGAPFDSYLTLRGLRTLNVRLKQHQENALAIAQYLEASPFVKKVYYPGLPSHPQHELAKQQQRGFGGMVSFDIQGGLNDAAAFLTSLTHFSLAESLGGVESLICHPATMTHAGMEASARVAAGVGDTLIRISVGIEDVKDLLNDLQQAFERVKPGQVTPVVKSATTAKETAPAASASADNSQSFAPAIPALW</sequence>
<evidence type="ECO:0000256" key="3">
    <source>
        <dbReference type="RuleBase" id="RU362118"/>
    </source>
</evidence>
<evidence type="ECO:0000256" key="2">
    <source>
        <dbReference type="ARBA" id="ARBA00022898"/>
    </source>
</evidence>
<evidence type="ECO:0000256" key="1">
    <source>
        <dbReference type="ARBA" id="ARBA00001933"/>
    </source>
</evidence>
<dbReference type="RefSeq" id="WP_377126852.1">
    <property type="nucleotide sequence ID" value="NZ_JBHRSD010000031.1"/>
</dbReference>
<dbReference type="PANTHER" id="PTHR11808:SF75">
    <property type="entry name" value="CYSTATHIONINE GAMMA-SYNTHASE"/>
    <property type="match status" value="1"/>
</dbReference>
<reference evidence="5" key="1">
    <citation type="journal article" date="2019" name="Int. J. Syst. Evol. Microbiol.">
        <title>The Global Catalogue of Microorganisms (GCM) 10K type strain sequencing project: providing services to taxonomists for standard genome sequencing and annotation.</title>
        <authorList>
            <consortium name="The Broad Institute Genomics Platform"/>
            <consortium name="The Broad Institute Genome Sequencing Center for Infectious Disease"/>
            <person name="Wu L."/>
            <person name="Ma J."/>
        </authorList>
    </citation>
    <scope>NUCLEOTIDE SEQUENCE [LARGE SCALE GENOMIC DNA]</scope>
    <source>
        <strain evidence="5">KCTC 42730</strain>
    </source>
</reference>
<dbReference type="InterPro" id="IPR015421">
    <property type="entry name" value="PyrdxlP-dep_Trfase_major"/>
</dbReference>
<dbReference type="InterPro" id="IPR015424">
    <property type="entry name" value="PyrdxlP-dep_Trfase"/>
</dbReference>
<dbReference type="Gene3D" id="3.90.1150.10">
    <property type="entry name" value="Aspartate Aminotransferase, domain 1"/>
    <property type="match status" value="1"/>
</dbReference>
<evidence type="ECO:0000313" key="5">
    <source>
        <dbReference type="Proteomes" id="UP001595453"/>
    </source>
</evidence>